<organism evidence="3 4">
    <name type="scientific">Striga hermonthica</name>
    <name type="common">Purple witchweed</name>
    <name type="synonym">Buchnera hermonthica</name>
    <dbReference type="NCBI Taxonomy" id="68872"/>
    <lineage>
        <taxon>Eukaryota</taxon>
        <taxon>Viridiplantae</taxon>
        <taxon>Streptophyta</taxon>
        <taxon>Embryophyta</taxon>
        <taxon>Tracheophyta</taxon>
        <taxon>Spermatophyta</taxon>
        <taxon>Magnoliopsida</taxon>
        <taxon>eudicotyledons</taxon>
        <taxon>Gunneridae</taxon>
        <taxon>Pentapetalae</taxon>
        <taxon>asterids</taxon>
        <taxon>lamiids</taxon>
        <taxon>Lamiales</taxon>
        <taxon>Orobanchaceae</taxon>
        <taxon>Buchnereae</taxon>
        <taxon>Striga</taxon>
    </lineage>
</organism>
<name>A0A9N7R831_STRHE</name>
<dbReference type="EMBL" id="CACSLK010016728">
    <property type="protein sequence ID" value="CAA0817942.1"/>
    <property type="molecule type" value="Genomic_DNA"/>
</dbReference>
<feature type="domain" description="Retrotransposon Copia-like N-terminal" evidence="2">
    <location>
        <begin position="3"/>
        <end position="49"/>
    </location>
</feature>
<accession>A0A9N7R831</accession>
<proteinExistence type="predicted"/>
<dbReference type="Pfam" id="PF14244">
    <property type="entry name" value="Retrotran_gag_3"/>
    <property type="match status" value="1"/>
</dbReference>
<evidence type="ECO:0000313" key="3">
    <source>
        <dbReference type="EMBL" id="CAA0817942.1"/>
    </source>
</evidence>
<evidence type="ECO:0000313" key="4">
    <source>
        <dbReference type="Proteomes" id="UP001153555"/>
    </source>
</evidence>
<feature type="compositionally biased region" description="Gly residues" evidence="1">
    <location>
        <begin position="208"/>
        <end position="223"/>
    </location>
</feature>
<dbReference type="OrthoDB" id="5544992at2759"/>
<feature type="non-terminal residue" evidence="3">
    <location>
        <position position="254"/>
    </location>
</feature>
<protein>
    <recommendedName>
        <fullName evidence="2">Retrotransposon Copia-like N-terminal domain-containing protein</fullName>
    </recommendedName>
</protein>
<comment type="caution">
    <text evidence="3">The sequence shown here is derived from an EMBL/GenBank/DDBJ whole genome shotgun (WGS) entry which is preliminary data.</text>
</comment>
<evidence type="ECO:0000256" key="1">
    <source>
        <dbReference type="SAM" id="MobiDB-lite"/>
    </source>
</evidence>
<evidence type="ECO:0000259" key="2">
    <source>
        <dbReference type="Pfam" id="PF14244"/>
    </source>
</evidence>
<dbReference type="Proteomes" id="UP001153555">
    <property type="component" value="Unassembled WGS sequence"/>
</dbReference>
<gene>
    <name evidence="3" type="ORF">SHERM_17321</name>
</gene>
<dbReference type="InterPro" id="IPR029472">
    <property type="entry name" value="Copia-like_N"/>
</dbReference>
<reference evidence="3" key="1">
    <citation type="submission" date="2019-12" db="EMBL/GenBank/DDBJ databases">
        <authorList>
            <person name="Scholes J."/>
        </authorList>
    </citation>
    <scope>NUCLEOTIDE SEQUENCE</scope>
</reference>
<feature type="region of interest" description="Disordered" evidence="1">
    <location>
        <begin position="208"/>
        <end position="241"/>
    </location>
</feature>
<sequence length="254" mass="28378">MSNSDSPGMILVSYQLTGNNFLSWKRSMMIALGAKTKLGFINGEVTKPSPNDSNFVAWRKVDWMVFSWILNSVSKDIADSFLYAESSKELWEEICQRYGESNGPMKYKLQREITSLTQVFTAHAPLALKLIFQMMAQHEAETKLIQFLMGLNDSFDNTRNQMLLVEPLPTISKAFSMILTAERQRSVQNTYGERIDNVAMMAKTGGVGRGQGRGNMGGRGGLNGNQWNTGRGRGGARLTKEEKAKLHCEKCGMN</sequence>
<keyword evidence="4" id="KW-1185">Reference proteome</keyword>
<dbReference type="AlphaFoldDB" id="A0A9N7R831"/>
<dbReference type="PANTHER" id="PTHR37610:SF40">
    <property type="entry name" value="OS01G0909600 PROTEIN"/>
    <property type="match status" value="1"/>
</dbReference>
<dbReference type="PANTHER" id="PTHR37610">
    <property type="entry name" value="CCHC-TYPE DOMAIN-CONTAINING PROTEIN"/>
    <property type="match status" value="1"/>
</dbReference>